<organism evidence="2">
    <name type="scientific">Salmonella derby</name>
    <dbReference type="NCBI Taxonomy" id="28144"/>
    <lineage>
        <taxon>Bacteria</taxon>
        <taxon>Pseudomonadati</taxon>
        <taxon>Pseudomonadota</taxon>
        <taxon>Gammaproteobacteria</taxon>
        <taxon>Enterobacterales</taxon>
        <taxon>Enterobacteriaceae</taxon>
        <taxon>Salmonella</taxon>
    </lineage>
</organism>
<proteinExistence type="predicted"/>
<reference evidence="2" key="2">
    <citation type="submission" date="2018-07" db="EMBL/GenBank/DDBJ databases">
        <authorList>
            <consortium name="NCBI Pathogen Detection Project"/>
        </authorList>
    </citation>
    <scope>NUCLEOTIDE SEQUENCE</scope>
    <source>
        <strain evidence="2">Salmonella enterica</strain>
    </source>
</reference>
<reference evidence="2" key="1">
    <citation type="journal article" date="2018" name="Genome Biol.">
        <title>SKESA: strategic k-mer extension for scrupulous assemblies.</title>
        <authorList>
            <person name="Souvorov A."/>
            <person name="Agarwala R."/>
            <person name="Lipman D.J."/>
        </authorList>
    </citation>
    <scope>NUCLEOTIDE SEQUENCE</scope>
    <source>
        <strain evidence="2">Salmonella enterica</strain>
    </source>
</reference>
<name>A0A3Y7R280_SALDE</name>
<protein>
    <submittedName>
        <fullName evidence="2">Uncharacterized protein</fullName>
    </submittedName>
</protein>
<dbReference type="EMBL" id="DAAMKG010000019">
    <property type="protein sequence ID" value="HAC7027495.1"/>
    <property type="molecule type" value="Genomic_DNA"/>
</dbReference>
<evidence type="ECO:0000313" key="1">
    <source>
        <dbReference type="EMBL" id="HAC7027495.1"/>
    </source>
</evidence>
<accession>A0A3Y7R280</accession>
<gene>
    <name evidence="1" type="ORF">G0E16_21605</name>
    <name evidence="2" type="ORF">G4H65_003043</name>
</gene>
<comment type="caution">
    <text evidence="2">The sequence shown here is derived from an EMBL/GenBank/DDBJ whole genome shotgun (WGS) entry which is preliminary data.</text>
</comment>
<dbReference type="EMBL" id="DAASGV010000018">
    <property type="protein sequence ID" value="HAE5462510.1"/>
    <property type="molecule type" value="Genomic_DNA"/>
</dbReference>
<sequence>MLLMNEKKRQKYLKIMFECQKRLETLHALSSGRIDGIYFQVLIEMEALQLRKLLELIAFSSLISHEKAYEKVTKKIDGVWKAKNIFKELEKINPNFYPVPISGVTKTGWTKLTGGFLTKKQFIKLYDECSKHIHVRNPYRVRENSLGFHKKVPEYLSRIETLLLKHIVSLAGNEELLLVDVPHYEDSVTAIKMSHLVKMG</sequence>
<evidence type="ECO:0000313" key="2">
    <source>
        <dbReference type="EMBL" id="HAE5462510.1"/>
    </source>
</evidence>
<dbReference type="AlphaFoldDB" id="A0A3Y7R280"/>